<proteinExistence type="inferred from homology"/>
<comment type="catalytic activity">
    <reaction evidence="3">
        <text>3,3'-diiodo-L-thyronine sulfate + iodide + A + H(+) = 3,3',5-triiodo-L-thyronine sulfate + AH2</text>
        <dbReference type="Rhea" id="RHEA:83751"/>
        <dbReference type="ChEBI" id="CHEBI:13193"/>
        <dbReference type="ChEBI" id="CHEBI:15378"/>
        <dbReference type="ChEBI" id="CHEBI:16382"/>
        <dbReference type="ChEBI" id="CHEBI:17499"/>
        <dbReference type="ChEBI" id="CHEBI:176511"/>
        <dbReference type="ChEBI" id="CHEBI:176515"/>
    </reaction>
    <physiologicalReaction direction="right-to-left" evidence="3">
        <dbReference type="Rhea" id="RHEA:83753"/>
    </physiologicalReaction>
</comment>
<sequence length="204" mass="23134">AAYVKALIIIVYVCVQTVIGKIMLLLFPEIVKKLVLKSGLKTSMTQNPKFKYEDWGPTFFSLRFVKTVARSLIMNCADEAFKGSPAPNTRVVDLENKEHKVLDFVKDNRPLEAHATDGWAFKNNVDIKQHKTLSDRFEAATLLLSEEPPCPVVVDTMDNVTSAKYAAMPERLYVVLNDRVIYKGEMGPWGYKPEEVRLVLQKLN</sequence>
<evidence type="ECO:0000256" key="6">
    <source>
        <dbReference type="ARBA" id="ARBA00093236"/>
    </source>
</evidence>
<dbReference type="PANTHER" id="PTHR11781">
    <property type="entry name" value="IODOTHYRONINE DEIODINASE"/>
    <property type="match status" value="1"/>
</dbReference>
<dbReference type="OrthoDB" id="428577at2759"/>
<comment type="catalytic activity">
    <reaction evidence="2">
        <text>3,3',5'-triiodo-L-thyronine sulfate + iodide + A + H(+) = L-thyroxine sulfate + AH2</text>
        <dbReference type="Rhea" id="RHEA:83835"/>
        <dbReference type="ChEBI" id="CHEBI:13193"/>
        <dbReference type="ChEBI" id="CHEBI:15378"/>
        <dbReference type="ChEBI" id="CHEBI:16382"/>
        <dbReference type="ChEBI" id="CHEBI:17499"/>
        <dbReference type="ChEBI" id="CHEBI:176512"/>
        <dbReference type="ChEBI" id="CHEBI:176513"/>
    </reaction>
    <physiologicalReaction direction="right-to-left" evidence="2">
        <dbReference type="Rhea" id="RHEA:83837"/>
    </physiologicalReaction>
</comment>
<keyword evidence="8" id="KW-0560">Oxidoreductase</keyword>
<dbReference type="PANTHER" id="PTHR11781:SF22">
    <property type="entry name" value="TYPE I IODOTHYRONINE DEIODINASE"/>
    <property type="match status" value="1"/>
</dbReference>
<dbReference type="EMBL" id="BFAA01008819">
    <property type="protein sequence ID" value="GCB76503.1"/>
    <property type="molecule type" value="Genomic_DNA"/>
</dbReference>
<dbReference type="Proteomes" id="UP000288216">
    <property type="component" value="Unassembled WGS sequence"/>
</dbReference>
<keyword evidence="11" id="KW-1185">Reference proteome</keyword>
<evidence type="ECO:0000256" key="8">
    <source>
        <dbReference type="RuleBase" id="RU000676"/>
    </source>
</evidence>
<accession>A0A401PTV3</accession>
<feature type="non-terminal residue" evidence="10">
    <location>
        <position position="1"/>
    </location>
</feature>
<gene>
    <name evidence="10" type="ORF">scyTo_0015503</name>
</gene>
<feature type="transmembrane region" description="Helical" evidence="9">
    <location>
        <begin position="6"/>
        <end position="27"/>
    </location>
</feature>
<comment type="catalytic activity">
    <reaction evidence="1">
        <text>3-iodo-L-thyronine + iodide + A + H(+) = 3,3'-diiodo-L-thyronine + AH2</text>
        <dbReference type="Rhea" id="RHEA:83783"/>
        <dbReference type="ChEBI" id="CHEBI:13193"/>
        <dbReference type="ChEBI" id="CHEBI:15378"/>
        <dbReference type="ChEBI" id="CHEBI:16382"/>
        <dbReference type="ChEBI" id="CHEBI:17499"/>
        <dbReference type="ChEBI" id="CHEBI:176514"/>
        <dbReference type="ChEBI" id="CHEBI:232627"/>
    </reaction>
    <physiologicalReaction direction="right-to-left" evidence="1">
        <dbReference type="Rhea" id="RHEA:83785"/>
    </physiologicalReaction>
</comment>
<comment type="catalytic activity">
    <reaction evidence="6">
        <text>3,3'-diiodothyronamine + iodide + A + H(+) = 3,3',5'-triiodothyronamine + AH2</text>
        <dbReference type="Rhea" id="RHEA:83795"/>
        <dbReference type="ChEBI" id="CHEBI:13193"/>
        <dbReference type="ChEBI" id="CHEBI:15378"/>
        <dbReference type="ChEBI" id="CHEBI:16382"/>
        <dbReference type="ChEBI" id="CHEBI:17499"/>
        <dbReference type="ChEBI" id="CHEBI:233341"/>
        <dbReference type="ChEBI" id="CHEBI:233343"/>
    </reaction>
    <physiologicalReaction direction="right-to-left" evidence="6">
        <dbReference type="Rhea" id="RHEA:83797"/>
    </physiologicalReaction>
</comment>
<evidence type="ECO:0000313" key="10">
    <source>
        <dbReference type="EMBL" id="GCB76503.1"/>
    </source>
</evidence>
<evidence type="ECO:0000256" key="1">
    <source>
        <dbReference type="ARBA" id="ARBA00093186"/>
    </source>
</evidence>
<evidence type="ECO:0000256" key="7">
    <source>
        <dbReference type="ARBA" id="ARBA00093242"/>
    </source>
</evidence>
<keyword evidence="9" id="KW-0472">Membrane</keyword>
<protein>
    <recommendedName>
        <fullName evidence="8">Iodothyronine deiodinase</fullName>
    </recommendedName>
</protein>
<evidence type="ECO:0000256" key="9">
    <source>
        <dbReference type="SAM" id="Phobius"/>
    </source>
</evidence>
<dbReference type="GO" id="GO:0042404">
    <property type="term" value="P:thyroid hormone catabolic process"/>
    <property type="evidence" value="ECO:0007669"/>
    <property type="project" value="UniProtKB-ARBA"/>
</dbReference>
<keyword evidence="8" id="KW-0893">Thyroid hormones biosynthesis</keyword>
<dbReference type="GO" id="GO:0004800">
    <property type="term" value="F:thyroxine 5'-deiodinase activity"/>
    <property type="evidence" value="ECO:0007669"/>
    <property type="project" value="InterPro"/>
</dbReference>
<evidence type="ECO:0000313" key="11">
    <source>
        <dbReference type="Proteomes" id="UP000288216"/>
    </source>
</evidence>
<dbReference type="GO" id="GO:0042446">
    <property type="term" value="P:hormone biosynthetic process"/>
    <property type="evidence" value="ECO:0007669"/>
    <property type="project" value="UniProtKB-KW"/>
</dbReference>
<keyword evidence="8" id="KW-0712">Selenocysteine</keyword>
<dbReference type="OMA" id="TFGSCTX"/>
<dbReference type="InterPro" id="IPR000643">
    <property type="entry name" value="Iodothyronine_deiodinase"/>
</dbReference>
<organism evidence="10 11">
    <name type="scientific">Scyliorhinus torazame</name>
    <name type="common">Cloudy catshark</name>
    <name type="synonym">Catulus torazame</name>
    <dbReference type="NCBI Taxonomy" id="75743"/>
    <lineage>
        <taxon>Eukaryota</taxon>
        <taxon>Metazoa</taxon>
        <taxon>Chordata</taxon>
        <taxon>Craniata</taxon>
        <taxon>Vertebrata</taxon>
        <taxon>Chondrichthyes</taxon>
        <taxon>Elasmobranchii</taxon>
        <taxon>Galeomorphii</taxon>
        <taxon>Galeoidea</taxon>
        <taxon>Carcharhiniformes</taxon>
        <taxon>Scyliorhinidae</taxon>
        <taxon>Scyliorhinus</taxon>
    </lineage>
</organism>
<comment type="catalytic activity">
    <reaction evidence="4">
        <text>3'-iodothyronamine + iodide + A + H(+) = 3',5'-diiodothyronamine + AH2</text>
        <dbReference type="Rhea" id="RHEA:83803"/>
        <dbReference type="ChEBI" id="CHEBI:13193"/>
        <dbReference type="ChEBI" id="CHEBI:15378"/>
        <dbReference type="ChEBI" id="CHEBI:16382"/>
        <dbReference type="ChEBI" id="CHEBI:17499"/>
        <dbReference type="ChEBI" id="CHEBI:233339"/>
        <dbReference type="ChEBI" id="CHEBI:233342"/>
    </reaction>
    <physiologicalReaction direction="right-to-left" evidence="4">
        <dbReference type="Rhea" id="RHEA:83805"/>
    </physiologicalReaction>
</comment>
<evidence type="ECO:0000256" key="2">
    <source>
        <dbReference type="ARBA" id="ARBA00093202"/>
    </source>
</evidence>
<keyword evidence="9" id="KW-1133">Transmembrane helix</keyword>
<dbReference type="Pfam" id="PF00837">
    <property type="entry name" value="T4_deiodinase"/>
    <property type="match status" value="2"/>
</dbReference>
<dbReference type="STRING" id="75743.A0A401PTV3"/>
<evidence type="ECO:0000256" key="4">
    <source>
        <dbReference type="ARBA" id="ARBA00093210"/>
    </source>
</evidence>
<keyword evidence="9" id="KW-0812">Transmembrane</keyword>
<dbReference type="AlphaFoldDB" id="A0A401PTV3"/>
<name>A0A401PTV3_SCYTO</name>
<evidence type="ECO:0000256" key="5">
    <source>
        <dbReference type="ARBA" id="ARBA00093219"/>
    </source>
</evidence>
<reference evidence="10 11" key="1">
    <citation type="journal article" date="2018" name="Nat. Ecol. Evol.">
        <title>Shark genomes provide insights into elasmobranch evolution and the origin of vertebrates.</title>
        <authorList>
            <person name="Hara Y"/>
            <person name="Yamaguchi K"/>
            <person name="Onimaru K"/>
            <person name="Kadota M"/>
            <person name="Koyanagi M"/>
            <person name="Keeley SD"/>
            <person name="Tatsumi K"/>
            <person name="Tanaka K"/>
            <person name="Motone F"/>
            <person name="Kageyama Y"/>
            <person name="Nozu R"/>
            <person name="Adachi N"/>
            <person name="Nishimura O"/>
            <person name="Nakagawa R"/>
            <person name="Tanegashima C"/>
            <person name="Kiyatake I"/>
            <person name="Matsumoto R"/>
            <person name="Murakumo K"/>
            <person name="Nishida K"/>
            <person name="Terakita A"/>
            <person name="Kuratani S"/>
            <person name="Sato K"/>
            <person name="Hyodo S Kuraku.S."/>
        </authorList>
    </citation>
    <scope>NUCLEOTIDE SEQUENCE [LARGE SCALE GENOMIC DNA]</scope>
</reference>
<comment type="function">
    <text evidence="8">Responsible for the deiodination of T4 (3,5,3',5'-tetraiodothyronine).</text>
</comment>
<comment type="caution">
    <text evidence="10">The sequence shown here is derived from an EMBL/GenBank/DDBJ whole genome shotgun (WGS) entry which is preliminary data.</text>
</comment>
<dbReference type="Gene3D" id="3.40.30.10">
    <property type="entry name" value="Glutaredoxin"/>
    <property type="match status" value="1"/>
</dbReference>
<comment type="catalytic activity">
    <reaction evidence="5">
        <text>3,3'-diiodo-L-thyronine sulfate + iodide + A + H(+) = 3,3',5'-triiodo-L-thyronine sulfate + AH2</text>
        <dbReference type="Rhea" id="RHEA:83831"/>
        <dbReference type="ChEBI" id="CHEBI:13193"/>
        <dbReference type="ChEBI" id="CHEBI:15378"/>
        <dbReference type="ChEBI" id="CHEBI:16382"/>
        <dbReference type="ChEBI" id="CHEBI:17499"/>
        <dbReference type="ChEBI" id="CHEBI:176513"/>
        <dbReference type="ChEBI" id="CHEBI:176515"/>
    </reaction>
    <physiologicalReaction direction="right-to-left" evidence="5">
        <dbReference type="Rhea" id="RHEA:83833"/>
    </physiologicalReaction>
</comment>
<comment type="similarity">
    <text evidence="8">Belongs to the iodothyronine deiodinase family.</text>
</comment>
<comment type="catalytic activity">
    <reaction evidence="7">
        <text>3-iodothyronamine + iodide + A + H(+) = 3,3'-diiodothyronamine + AH2</text>
        <dbReference type="Rhea" id="RHEA:83827"/>
        <dbReference type="ChEBI" id="CHEBI:13193"/>
        <dbReference type="ChEBI" id="CHEBI:15378"/>
        <dbReference type="ChEBI" id="CHEBI:16382"/>
        <dbReference type="ChEBI" id="CHEBI:17499"/>
        <dbReference type="ChEBI" id="CHEBI:231647"/>
        <dbReference type="ChEBI" id="CHEBI:233341"/>
    </reaction>
    <physiologicalReaction direction="right-to-left" evidence="7">
        <dbReference type="Rhea" id="RHEA:83829"/>
    </physiologicalReaction>
</comment>
<evidence type="ECO:0000256" key="3">
    <source>
        <dbReference type="ARBA" id="ARBA00093206"/>
    </source>
</evidence>